<comment type="caution">
    <text evidence="1">The sequence shown here is derived from an EMBL/GenBank/DDBJ whole genome shotgun (WGS) entry which is preliminary data.</text>
</comment>
<dbReference type="EMBL" id="JACGWN010000016">
    <property type="protein sequence ID" value="KAL0394876.1"/>
    <property type="molecule type" value="Genomic_DNA"/>
</dbReference>
<evidence type="ECO:0000313" key="1">
    <source>
        <dbReference type="EMBL" id="KAL0394876.1"/>
    </source>
</evidence>
<organism evidence="1">
    <name type="scientific">Sesamum latifolium</name>
    <dbReference type="NCBI Taxonomy" id="2727402"/>
    <lineage>
        <taxon>Eukaryota</taxon>
        <taxon>Viridiplantae</taxon>
        <taxon>Streptophyta</taxon>
        <taxon>Embryophyta</taxon>
        <taxon>Tracheophyta</taxon>
        <taxon>Spermatophyta</taxon>
        <taxon>Magnoliopsida</taxon>
        <taxon>eudicotyledons</taxon>
        <taxon>Gunneridae</taxon>
        <taxon>Pentapetalae</taxon>
        <taxon>asterids</taxon>
        <taxon>lamiids</taxon>
        <taxon>Lamiales</taxon>
        <taxon>Pedaliaceae</taxon>
        <taxon>Sesamum</taxon>
    </lineage>
</organism>
<reference evidence="1" key="1">
    <citation type="submission" date="2020-06" db="EMBL/GenBank/DDBJ databases">
        <authorList>
            <person name="Li T."/>
            <person name="Hu X."/>
            <person name="Zhang T."/>
            <person name="Song X."/>
            <person name="Zhang H."/>
            <person name="Dai N."/>
            <person name="Sheng W."/>
            <person name="Hou X."/>
            <person name="Wei L."/>
        </authorList>
    </citation>
    <scope>NUCLEOTIDE SEQUENCE</scope>
    <source>
        <strain evidence="1">KEN1</strain>
        <tissue evidence="1">Leaf</tissue>
    </source>
</reference>
<protein>
    <submittedName>
        <fullName evidence="1">Uncharacterized protein</fullName>
    </submittedName>
</protein>
<accession>A0AAW2STA3</accession>
<gene>
    <name evidence="1" type="ORF">Slati_4453800</name>
</gene>
<dbReference type="AlphaFoldDB" id="A0AAW2STA3"/>
<proteinExistence type="predicted"/>
<sequence length="120" mass="13327">MSSTTAAMYFLEDMGSFFCRQASQQGVRIGLLVEATCLYREAGGSRFESGGFPPVIWEMPFFYPFSDRVLQSTLVVMGWTTKRDSASGRYCIMICLVLQSSRSLASFERQSALAFSSLGI</sequence>
<name>A0AAW2STA3_9LAMI</name>
<reference evidence="1" key="2">
    <citation type="journal article" date="2024" name="Plant">
        <title>Genomic evolution and insights into agronomic trait innovations of Sesamum species.</title>
        <authorList>
            <person name="Miao H."/>
            <person name="Wang L."/>
            <person name="Qu L."/>
            <person name="Liu H."/>
            <person name="Sun Y."/>
            <person name="Le M."/>
            <person name="Wang Q."/>
            <person name="Wei S."/>
            <person name="Zheng Y."/>
            <person name="Lin W."/>
            <person name="Duan Y."/>
            <person name="Cao H."/>
            <person name="Xiong S."/>
            <person name="Wang X."/>
            <person name="Wei L."/>
            <person name="Li C."/>
            <person name="Ma Q."/>
            <person name="Ju M."/>
            <person name="Zhao R."/>
            <person name="Li G."/>
            <person name="Mu C."/>
            <person name="Tian Q."/>
            <person name="Mei H."/>
            <person name="Zhang T."/>
            <person name="Gao T."/>
            <person name="Zhang H."/>
        </authorList>
    </citation>
    <scope>NUCLEOTIDE SEQUENCE</scope>
    <source>
        <strain evidence="1">KEN1</strain>
    </source>
</reference>